<dbReference type="SUPFAM" id="SSF143100">
    <property type="entry name" value="TTHA1013/TTHA0281-like"/>
    <property type="match status" value="1"/>
</dbReference>
<sequence length="72" mass="8044">METARTMTAAVTRDGHWYVARRLEVEVASQGTSVDEALANLREALELYFEDDAAPVSYEHPLVTPIEIRIPA</sequence>
<dbReference type="Gene3D" id="3.30.160.250">
    <property type="match status" value="1"/>
</dbReference>
<gene>
    <name evidence="1" type="ORF">WCD74_01355</name>
</gene>
<organism evidence="1 2">
    <name type="scientific">Actinomycetospora aurantiaca</name>
    <dbReference type="NCBI Taxonomy" id="3129233"/>
    <lineage>
        <taxon>Bacteria</taxon>
        <taxon>Bacillati</taxon>
        <taxon>Actinomycetota</taxon>
        <taxon>Actinomycetes</taxon>
        <taxon>Pseudonocardiales</taxon>
        <taxon>Pseudonocardiaceae</taxon>
        <taxon>Actinomycetospora</taxon>
    </lineage>
</organism>
<dbReference type="RefSeq" id="WP_337693015.1">
    <property type="nucleotide sequence ID" value="NZ_JBBEGN010000001.1"/>
</dbReference>
<comment type="caution">
    <text evidence="1">The sequence shown here is derived from an EMBL/GenBank/DDBJ whole genome shotgun (WGS) entry which is preliminary data.</text>
</comment>
<dbReference type="Proteomes" id="UP001385809">
    <property type="component" value="Unassembled WGS sequence"/>
</dbReference>
<protein>
    <submittedName>
        <fullName evidence="1">Type II toxin-antitoxin system HicB family antitoxin</fullName>
    </submittedName>
</protein>
<reference evidence="1 2" key="1">
    <citation type="submission" date="2024-03" db="EMBL/GenBank/DDBJ databases">
        <title>Actinomycetospora sp. OC33-EN08, a novel actinomycete isolated from wild orchid (Aerides multiflora).</title>
        <authorList>
            <person name="Suriyachadkun C."/>
        </authorList>
    </citation>
    <scope>NUCLEOTIDE SEQUENCE [LARGE SCALE GENOMIC DNA]</scope>
    <source>
        <strain evidence="1 2">OC33-EN08</strain>
    </source>
</reference>
<dbReference type="Pfam" id="PF24113">
    <property type="entry name" value="DUF7387"/>
    <property type="match status" value="1"/>
</dbReference>
<proteinExistence type="predicted"/>
<dbReference type="InterPro" id="IPR055811">
    <property type="entry name" value="DUF7387"/>
</dbReference>
<keyword evidence="2" id="KW-1185">Reference proteome</keyword>
<evidence type="ECO:0000313" key="1">
    <source>
        <dbReference type="EMBL" id="MEJ2866391.1"/>
    </source>
</evidence>
<dbReference type="InterPro" id="IPR035069">
    <property type="entry name" value="TTHA1013/TTHA0281-like"/>
</dbReference>
<accession>A0ABU8MHD0</accession>
<dbReference type="EMBL" id="JBBEGN010000001">
    <property type="protein sequence ID" value="MEJ2866391.1"/>
    <property type="molecule type" value="Genomic_DNA"/>
</dbReference>
<name>A0ABU8MHD0_9PSEU</name>
<evidence type="ECO:0000313" key="2">
    <source>
        <dbReference type="Proteomes" id="UP001385809"/>
    </source>
</evidence>